<keyword evidence="1" id="KW-1185">Reference proteome</keyword>
<sequence>MAILMAKLSQLVSFTGVIYTMNNLA</sequence>
<reference evidence="2" key="1">
    <citation type="submission" date="2022-11" db="UniProtKB">
        <authorList>
            <consortium name="WormBaseParasite"/>
        </authorList>
    </citation>
    <scope>IDENTIFICATION</scope>
</reference>
<dbReference type="WBParaSite" id="nRc.2.0.1.t26778-RA">
    <property type="protein sequence ID" value="nRc.2.0.1.t26778-RA"/>
    <property type="gene ID" value="nRc.2.0.1.g26778"/>
</dbReference>
<evidence type="ECO:0000313" key="2">
    <source>
        <dbReference type="WBParaSite" id="nRc.2.0.1.t26778-RA"/>
    </source>
</evidence>
<organism evidence="1 2">
    <name type="scientific">Romanomermis culicivorax</name>
    <name type="common">Nematode worm</name>
    <dbReference type="NCBI Taxonomy" id="13658"/>
    <lineage>
        <taxon>Eukaryota</taxon>
        <taxon>Metazoa</taxon>
        <taxon>Ecdysozoa</taxon>
        <taxon>Nematoda</taxon>
        <taxon>Enoplea</taxon>
        <taxon>Dorylaimia</taxon>
        <taxon>Mermithida</taxon>
        <taxon>Mermithoidea</taxon>
        <taxon>Mermithidae</taxon>
        <taxon>Romanomermis</taxon>
    </lineage>
</organism>
<name>A0A915JKZ9_ROMCU</name>
<proteinExistence type="predicted"/>
<dbReference type="AlphaFoldDB" id="A0A915JKZ9"/>
<protein>
    <submittedName>
        <fullName evidence="2">Uncharacterized protein</fullName>
    </submittedName>
</protein>
<dbReference type="Proteomes" id="UP000887565">
    <property type="component" value="Unplaced"/>
</dbReference>
<accession>A0A915JKZ9</accession>
<evidence type="ECO:0000313" key="1">
    <source>
        <dbReference type="Proteomes" id="UP000887565"/>
    </source>
</evidence>